<name>A0ABD5VJM5_9EURY</name>
<evidence type="ECO:0000256" key="1">
    <source>
        <dbReference type="SAM" id="Coils"/>
    </source>
</evidence>
<evidence type="ECO:0000313" key="3">
    <source>
        <dbReference type="Proteomes" id="UP001596395"/>
    </source>
</evidence>
<reference evidence="2 3" key="1">
    <citation type="journal article" date="2019" name="Int. J. Syst. Evol. Microbiol.">
        <title>The Global Catalogue of Microorganisms (GCM) 10K type strain sequencing project: providing services to taxonomists for standard genome sequencing and annotation.</title>
        <authorList>
            <consortium name="The Broad Institute Genomics Platform"/>
            <consortium name="The Broad Institute Genome Sequencing Center for Infectious Disease"/>
            <person name="Wu L."/>
            <person name="Ma J."/>
        </authorList>
    </citation>
    <scope>NUCLEOTIDE SEQUENCE [LARGE SCALE GENOMIC DNA]</scope>
    <source>
        <strain evidence="2 3">GX26</strain>
    </source>
</reference>
<comment type="caution">
    <text evidence="2">The sequence shown here is derived from an EMBL/GenBank/DDBJ whole genome shotgun (WGS) entry which is preliminary data.</text>
</comment>
<protein>
    <recommendedName>
        <fullName evidence="4">Ribbon-helix-helix protein, copG family</fullName>
    </recommendedName>
</protein>
<keyword evidence="3" id="KW-1185">Reference proteome</keyword>
<sequence length="287" mass="31693">MASEEHVDVSVRLPPDLEEWLDQQAVEMDRSREDVIRELVAAYRSMTESDAGDGVVTADDLDGVVDEAALEAYVETAAFEDALDEQREEFEDLLSDVRKRVVQVKREADAKAPADHEHADLEERVDAMAADVADLSETVDRVEDDLDAGFENFEDVLEYLTETTDELEAKTGTLARVLVDVRSEVKRLSLQESRRAEAETLKLAANREGIRTAKCEECGSPVDVSLLSVPECPHCASTFNDVEKRTGLFSSNRLVTGDPPALPEGHDDDLNAELAEELAEQAEEASE</sequence>
<proteinExistence type="predicted"/>
<keyword evidence="1" id="KW-0175">Coiled coil</keyword>
<feature type="coiled-coil region" evidence="1">
    <location>
        <begin position="80"/>
        <end position="145"/>
    </location>
</feature>
<dbReference type="Gene3D" id="1.10.287.1490">
    <property type="match status" value="1"/>
</dbReference>
<organism evidence="2 3">
    <name type="scientific">Halorubellus litoreus</name>
    <dbReference type="NCBI Taxonomy" id="755308"/>
    <lineage>
        <taxon>Archaea</taxon>
        <taxon>Methanobacteriati</taxon>
        <taxon>Methanobacteriota</taxon>
        <taxon>Stenosarchaea group</taxon>
        <taxon>Halobacteria</taxon>
        <taxon>Halobacteriales</taxon>
        <taxon>Halorubellaceae</taxon>
        <taxon>Halorubellus</taxon>
    </lineage>
</organism>
<dbReference type="EMBL" id="JBHSXN010000006">
    <property type="protein sequence ID" value="MFC6955515.1"/>
    <property type="molecule type" value="Genomic_DNA"/>
</dbReference>
<dbReference type="RefSeq" id="WP_336352433.1">
    <property type="nucleotide sequence ID" value="NZ_JAZAQL010000006.1"/>
</dbReference>
<accession>A0ABD5VJM5</accession>
<evidence type="ECO:0000313" key="2">
    <source>
        <dbReference type="EMBL" id="MFC6955515.1"/>
    </source>
</evidence>
<dbReference type="AlphaFoldDB" id="A0ABD5VJM5"/>
<evidence type="ECO:0008006" key="4">
    <source>
        <dbReference type="Google" id="ProtNLM"/>
    </source>
</evidence>
<dbReference type="Proteomes" id="UP001596395">
    <property type="component" value="Unassembled WGS sequence"/>
</dbReference>
<gene>
    <name evidence="2" type="ORF">ACFQGB_21860</name>
</gene>